<name>A0A4R6UHD6_9GAMM</name>
<dbReference type="PANTHER" id="PTHR22935">
    <property type="entry name" value="PENICILLIN-BINDING PROTEIN"/>
    <property type="match status" value="1"/>
</dbReference>
<sequence length="466" mass="51938">MPVRSPWIFVLPLLVLISACQDRYDLNTVESLPEPVKANVRDAVDNGYRPGISVALINQHGAHYFSYGRLSVDKHLDPQSLFAVGSLTKLFNASLFAERVLRGELKLETPVNALLPEGFRVPDVAGTTMTLRHLATHTAGLPRDFAGLEAHGDNAPTRFLEQVASFPYQTPFGQHYQYSNAGMTLLALLLERHSGQPFPQLIAERVTAPLAMADTGYQLSPAQQQALATPHHDMTPIAGAQLSTPTWRYGAGGLYSSTADLVRWLQAHLHPESSPMADVFALTMQPFPIADSEQQGTGLGWKIRWHQQQPIYYHGGEAVGYQAFVGFNPQSKLAVVLLSNAVAEDELQQVALHLLGTGLPLPDFSQPKPVSLAPEVLQRYVGTYLNDDDPQDNRLRFSIREGKLFYQELNQDGERIRETFVYAKSASEFYFKEIPVELRFMTADGNQPPRLQLQSNDQVYRYSRQP</sequence>
<evidence type="ECO:0000313" key="4">
    <source>
        <dbReference type="Proteomes" id="UP000295375"/>
    </source>
</evidence>
<evidence type="ECO:0000259" key="2">
    <source>
        <dbReference type="Pfam" id="PF00144"/>
    </source>
</evidence>
<accession>A0A4R6UHD6</accession>
<dbReference type="InterPro" id="IPR051478">
    <property type="entry name" value="Beta-lactamase-like_AB/R"/>
</dbReference>
<feature type="domain" description="Beta-lactamase-related" evidence="2">
    <location>
        <begin position="37"/>
        <end position="346"/>
    </location>
</feature>
<reference evidence="3 4" key="1">
    <citation type="submission" date="2019-03" db="EMBL/GenBank/DDBJ databases">
        <title>Genomic Encyclopedia of Type Strains, Phase IV (KMG-IV): sequencing the most valuable type-strain genomes for metagenomic binning, comparative biology and taxonomic classification.</title>
        <authorList>
            <person name="Goeker M."/>
        </authorList>
    </citation>
    <scope>NUCLEOTIDE SEQUENCE [LARGE SCALE GENOMIC DNA]</scope>
    <source>
        <strain evidence="3 4">DSM 103792</strain>
    </source>
</reference>
<dbReference type="InterPro" id="IPR001466">
    <property type="entry name" value="Beta-lactam-related"/>
</dbReference>
<keyword evidence="4" id="KW-1185">Reference proteome</keyword>
<dbReference type="PANTHER" id="PTHR22935:SF95">
    <property type="entry name" value="BETA-LACTAMASE-LIKE 1-RELATED"/>
    <property type="match status" value="1"/>
</dbReference>
<gene>
    <name evidence="3" type="ORF">EV696_11455</name>
</gene>
<evidence type="ECO:0000313" key="3">
    <source>
        <dbReference type="EMBL" id="TDQ46270.1"/>
    </source>
</evidence>
<dbReference type="PROSITE" id="PS51257">
    <property type="entry name" value="PROKAR_LIPOPROTEIN"/>
    <property type="match status" value="1"/>
</dbReference>
<dbReference type="Pfam" id="PF00144">
    <property type="entry name" value="Beta-lactamase"/>
    <property type="match status" value="1"/>
</dbReference>
<comment type="similarity">
    <text evidence="1">Belongs to the beta-lactamase family.</text>
</comment>
<dbReference type="Gene3D" id="3.40.710.10">
    <property type="entry name" value="DD-peptidase/beta-lactamase superfamily"/>
    <property type="match status" value="1"/>
</dbReference>
<proteinExistence type="inferred from homology"/>
<dbReference type="AlphaFoldDB" id="A0A4R6UHD6"/>
<protein>
    <submittedName>
        <fullName evidence="3">CubicO group peptidase (Beta-lactamase class C family)</fullName>
    </submittedName>
</protein>
<dbReference type="InterPro" id="IPR012338">
    <property type="entry name" value="Beta-lactam/transpept-like"/>
</dbReference>
<comment type="caution">
    <text evidence="3">The sequence shown here is derived from an EMBL/GenBank/DDBJ whole genome shotgun (WGS) entry which is preliminary data.</text>
</comment>
<dbReference type="EMBL" id="SNYM01000014">
    <property type="protein sequence ID" value="TDQ46270.1"/>
    <property type="molecule type" value="Genomic_DNA"/>
</dbReference>
<evidence type="ECO:0000256" key="1">
    <source>
        <dbReference type="ARBA" id="ARBA00038473"/>
    </source>
</evidence>
<dbReference type="SUPFAM" id="SSF56601">
    <property type="entry name" value="beta-lactamase/transpeptidase-like"/>
    <property type="match status" value="1"/>
</dbReference>
<organism evidence="3 4">
    <name type="scientific">Permianibacter aggregans</name>
    <dbReference type="NCBI Taxonomy" id="1510150"/>
    <lineage>
        <taxon>Bacteria</taxon>
        <taxon>Pseudomonadati</taxon>
        <taxon>Pseudomonadota</taxon>
        <taxon>Gammaproteobacteria</taxon>
        <taxon>Pseudomonadales</taxon>
        <taxon>Pseudomonadaceae</taxon>
        <taxon>Permianibacter</taxon>
    </lineage>
</organism>
<dbReference type="RefSeq" id="WP_157591328.1">
    <property type="nucleotide sequence ID" value="NZ_CP037953.1"/>
</dbReference>
<dbReference type="Proteomes" id="UP000295375">
    <property type="component" value="Unassembled WGS sequence"/>
</dbReference>